<keyword evidence="17" id="KW-0464">Manganese</keyword>
<sequence length="554" mass="60139">MAASFALTSASLASIRCVPGNGYSKRLQFVSLTSNLTSTSLRGTCFALKREDGTSTLPISGEDGILSYSKTGSLIDQFNSVIAETENNLLSNTKLQPDALSLGAVATGMAHATEEFFAENGELDLDCSTEGFSSIQEAIEDIRQGKYVIVVDDEDRENEGDIIMAASLVTPDAMAFIVRHGTGIVCVSMKGEDLNRLQLPLMVSSEENEEKLRTAFTISVDAKEGTTTGVSAIDRANTILSLASPTSKPEDFNRPGHIFPLKYKEGGVLKRAGHTEASVDLATLAGLPPVAVLCEIVDDDDGSMARLPKLREFAKREGLKIISIADLIRYRRKRDKLVERASVARLPLKWGSVSAYCYRSVLDGIEHIAMVKGDIGDGQDVLVRVHSECLTGDIFGSARCDCGNQLALAMEMIEKAGRGVLVYLRGHEGRGIGLGHKLRAYNLQDAGRDTVEANEELGLPVDSREYGIGAQILRDLGVRSMKLMTNNPAKYTGLKGYGLRVIARVPLLTPITKENKRYLETKRAKMGHIYGSEFNGRLTSLVEHIGTDEEQQTS</sequence>
<keyword evidence="11" id="KW-0547">Nucleotide-binding</keyword>
<keyword evidence="13" id="KW-0862">Zinc</keyword>
<evidence type="ECO:0000256" key="17">
    <source>
        <dbReference type="ARBA" id="ARBA00023211"/>
    </source>
</evidence>
<evidence type="ECO:0000259" key="21">
    <source>
        <dbReference type="Pfam" id="PF00925"/>
    </source>
</evidence>
<dbReference type="NCBIfam" id="NF006803">
    <property type="entry name" value="PRK09311.1"/>
    <property type="match status" value="1"/>
</dbReference>
<comment type="similarity">
    <text evidence="5">In the N-terminal section; belongs to the DHBP synthase family.</text>
</comment>
<dbReference type="NCBIfam" id="TIGR00506">
    <property type="entry name" value="ribB"/>
    <property type="match status" value="1"/>
</dbReference>
<dbReference type="InterPro" id="IPR000422">
    <property type="entry name" value="DHBP_synthase_RibB"/>
</dbReference>
<dbReference type="Gene3D" id="3.40.50.10990">
    <property type="entry name" value="GTP cyclohydrolase II"/>
    <property type="match status" value="1"/>
</dbReference>
<evidence type="ECO:0000256" key="7">
    <source>
        <dbReference type="ARBA" id="ARBA00022528"/>
    </source>
</evidence>
<dbReference type="GO" id="GO:0046872">
    <property type="term" value="F:metal ion binding"/>
    <property type="evidence" value="ECO:0007669"/>
    <property type="project" value="UniProtKB-KW"/>
</dbReference>
<evidence type="ECO:0000256" key="3">
    <source>
        <dbReference type="ARBA" id="ARBA00004853"/>
    </source>
</evidence>
<comment type="pathway">
    <text evidence="3">Cofactor biosynthesis; riboflavin biosynthesis; 5-amino-6-(D-ribitylamino)uracil from GTP: step 1/4.</text>
</comment>
<evidence type="ECO:0000256" key="1">
    <source>
        <dbReference type="ARBA" id="ARBA00001947"/>
    </source>
</evidence>
<dbReference type="GO" id="GO:0008686">
    <property type="term" value="F:3,4-dihydroxy-2-butanone-4-phosphate synthase activity"/>
    <property type="evidence" value="ECO:0007669"/>
    <property type="project" value="InterPro"/>
</dbReference>
<dbReference type="GeneID" id="120283272"/>
<evidence type="ECO:0000256" key="12">
    <source>
        <dbReference type="ARBA" id="ARBA00022801"/>
    </source>
</evidence>
<evidence type="ECO:0000256" key="4">
    <source>
        <dbReference type="ARBA" id="ARBA00004904"/>
    </source>
</evidence>
<dbReference type="PANTHER" id="PTHR21327">
    <property type="entry name" value="GTP CYCLOHYDROLASE II-RELATED"/>
    <property type="match status" value="1"/>
</dbReference>
<evidence type="ECO:0000256" key="8">
    <source>
        <dbReference type="ARBA" id="ARBA00022619"/>
    </source>
</evidence>
<keyword evidence="18" id="KW-0456">Lyase</keyword>
<keyword evidence="19" id="KW-0511">Multifunctional enzyme</keyword>
<accession>A0AB40D2F5</accession>
<evidence type="ECO:0000256" key="5">
    <source>
        <dbReference type="ARBA" id="ARBA00005520"/>
    </source>
</evidence>
<comment type="similarity">
    <text evidence="6">In the C-terminal section; belongs to the GTP cyclohydrolase II family.</text>
</comment>
<dbReference type="HAMAP" id="MF_00179">
    <property type="entry name" value="RibA"/>
    <property type="match status" value="1"/>
</dbReference>
<dbReference type="HAMAP" id="MF_00180">
    <property type="entry name" value="RibB"/>
    <property type="match status" value="1"/>
</dbReference>
<dbReference type="CDD" id="cd00641">
    <property type="entry name" value="GTP_cyclohydro2"/>
    <property type="match status" value="1"/>
</dbReference>
<evidence type="ECO:0000313" key="22">
    <source>
        <dbReference type="Proteomes" id="UP001515500"/>
    </source>
</evidence>
<evidence type="ECO:0000256" key="16">
    <source>
        <dbReference type="ARBA" id="ARBA00023134"/>
    </source>
</evidence>
<dbReference type="NCBIfam" id="TIGR00505">
    <property type="entry name" value="ribA"/>
    <property type="match status" value="1"/>
</dbReference>
<evidence type="ECO:0000256" key="6">
    <source>
        <dbReference type="ARBA" id="ARBA00008976"/>
    </source>
</evidence>
<comment type="pathway">
    <text evidence="4">Cofactor biosynthesis; riboflavin biosynthesis; 2-hydroxy-3-oxobutyl phosphate from D-ribulose 5-phosphate: step 1/1.</text>
</comment>
<dbReference type="Gene3D" id="3.90.870.10">
    <property type="entry name" value="DHBP synthase"/>
    <property type="match status" value="1"/>
</dbReference>
<dbReference type="GO" id="GO:0009507">
    <property type="term" value="C:chloroplast"/>
    <property type="evidence" value="ECO:0007669"/>
    <property type="project" value="UniProtKB-SubCell"/>
</dbReference>
<dbReference type="InterPro" id="IPR000926">
    <property type="entry name" value="RibA"/>
</dbReference>
<dbReference type="InterPro" id="IPR032677">
    <property type="entry name" value="GTP_cyclohydro_II"/>
</dbReference>
<keyword evidence="10" id="KW-0479">Metal-binding</keyword>
<evidence type="ECO:0000256" key="10">
    <source>
        <dbReference type="ARBA" id="ARBA00022723"/>
    </source>
</evidence>
<evidence type="ECO:0000256" key="11">
    <source>
        <dbReference type="ARBA" id="ARBA00022741"/>
    </source>
</evidence>
<keyword evidence="15" id="KW-0809">Transit peptide</keyword>
<dbReference type="GO" id="GO:0003935">
    <property type="term" value="F:GTP cyclohydrolase II activity"/>
    <property type="evidence" value="ECO:0007669"/>
    <property type="project" value="UniProtKB-EC"/>
</dbReference>
<proteinExistence type="inferred from homology"/>
<evidence type="ECO:0000256" key="20">
    <source>
        <dbReference type="ARBA" id="ARBA00049295"/>
    </source>
</evidence>
<dbReference type="InterPro" id="IPR017945">
    <property type="entry name" value="DHBP_synth_RibB-like_a/b_dom"/>
</dbReference>
<dbReference type="Pfam" id="PF00926">
    <property type="entry name" value="DHBP_synthase"/>
    <property type="match status" value="1"/>
</dbReference>
<dbReference type="InterPro" id="IPR016299">
    <property type="entry name" value="Riboflavin_synth_RibBA"/>
</dbReference>
<keyword evidence="12" id="KW-0378">Hydrolase</keyword>
<feature type="domain" description="GTP cyclohydrolase II" evidence="21">
    <location>
        <begin position="340"/>
        <end position="506"/>
    </location>
</feature>
<dbReference type="Pfam" id="PF00925">
    <property type="entry name" value="GTP_cyclohydro2"/>
    <property type="match status" value="1"/>
</dbReference>
<dbReference type="InterPro" id="IPR036144">
    <property type="entry name" value="RibA-like_sf"/>
</dbReference>
<gene>
    <name evidence="23" type="primary">LOC120283272</name>
</gene>
<dbReference type="HAMAP" id="MF_01283">
    <property type="entry name" value="RibBA"/>
    <property type="match status" value="1"/>
</dbReference>
<evidence type="ECO:0000256" key="13">
    <source>
        <dbReference type="ARBA" id="ARBA00022833"/>
    </source>
</evidence>
<keyword evidence="7" id="KW-0150">Chloroplast</keyword>
<organism evidence="22 23">
    <name type="scientific">Dioscorea cayennensis subsp. rotundata</name>
    <name type="common">White Guinea yam</name>
    <name type="synonym">Dioscorea rotundata</name>
    <dbReference type="NCBI Taxonomy" id="55577"/>
    <lineage>
        <taxon>Eukaryota</taxon>
        <taxon>Viridiplantae</taxon>
        <taxon>Streptophyta</taxon>
        <taxon>Embryophyta</taxon>
        <taxon>Tracheophyta</taxon>
        <taxon>Spermatophyta</taxon>
        <taxon>Magnoliopsida</taxon>
        <taxon>Liliopsida</taxon>
        <taxon>Dioscoreales</taxon>
        <taxon>Dioscoreaceae</taxon>
        <taxon>Dioscorea</taxon>
    </lineage>
</organism>
<dbReference type="SUPFAM" id="SSF55821">
    <property type="entry name" value="YrdC/RibB"/>
    <property type="match status" value="1"/>
</dbReference>
<dbReference type="GO" id="GO:0009231">
    <property type="term" value="P:riboflavin biosynthetic process"/>
    <property type="evidence" value="ECO:0007669"/>
    <property type="project" value="UniProtKB-KW"/>
</dbReference>
<dbReference type="FunFam" id="3.90.870.10:FF:000005">
    <property type="entry name" value="Bifunctional riboflavin biosynthesis protein RIBA 1 chloroplastic"/>
    <property type="match status" value="1"/>
</dbReference>
<keyword evidence="22" id="KW-1185">Reference proteome</keyword>
<comment type="cofactor">
    <cofactor evidence="1">
        <name>Zn(2+)</name>
        <dbReference type="ChEBI" id="CHEBI:29105"/>
    </cofactor>
</comment>
<evidence type="ECO:0000256" key="9">
    <source>
        <dbReference type="ARBA" id="ARBA00022640"/>
    </source>
</evidence>
<dbReference type="NCBIfam" id="NF001591">
    <property type="entry name" value="PRK00393.1"/>
    <property type="match status" value="1"/>
</dbReference>
<reference evidence="23" key="1">
    <citation type="submission" date="2025-08" db="UniProtKB">
        <authorList>
            <consortium name="RefSeq"/>
        </authorList>
    </citation>
    <scope>IDENTIFICATION</scope>
</reference>
<protein>
    <submittedName>
        <fullName evidence="23">Probable bifunctional riboflavin biosynthesis protein RIBA 1, chloroplastic</fullName>
    </submittedName>
</protein>
<dbReference type="Proteomes" id="UP001515500">
    <property type="component" value="Chromosome 19"/>
</dbReference>
<dbReference type="FunFam" id="3.40.50.10990:FF:000001">
    <property type="entry name" value="Riboflavin biosynthesis protein RibBA"/>
    <property type="match status" value="1"/>
</dbReference>
<dbReference type="SUPFAM" id="SSF142695">
    <property type="entry name" value="RibA-like"/>
    <property type="match status" value="1"/>
</dbReference>
<evidence type="ECO:0000256" key="18">
    <source>
        <dbReference type="ARBA" id="ARBA00023239"/>
    </source>
</evidence>
<evidence type="ECO:0000256" key="2">
    <source>
        <dbReference type="ARBA" id="ARBA00004229"/>
    </source>
</evidence>
<dbReference type="RefSeq" id="XP_039145847.1">
    <property type="nucleotide sequence ID" value="XM_039289913.1"/>
</dbReference>
<name>A0AB40D2F5_DIOCR</name>
<dbReference type="PANTHER" id="PTHR21327:SF18">
    <property type="entry name" value="3,4-DIHYDROXY-2-BUTANONE 4-PHOSPHATE SYNTHASE"/>
    <property type="match status" value="1"/>
</dbReference>
<keyword evidence="14" id="KW-0460">Magnesium</keyword>
<keyword evidence="8" id="KW-0686">Riboflavin biosynthesis</keyword>
<evidence type="ECO:0000256" key="15">
    <source>
        <dbReference type="ARBA" id="ARBA00022946"/>
    </source>
</evidence>
<dbReference type="AlphaFoldDB" id="A0AB40D2F5"/>
<dbReference type="GO" id="GO:0005525">
    <property type="term" value="F:GTP binding"/>
    <property type="evidence" value="ECO:0007669"/>
    <property type="project" value="UniProtKB-KW"/>
</dbReference>
<evidence type="ECO:0000256" key="19">
    <source>
        <dbReference type="ARBA" id="ARBA00023268"/>
    </source>
</evidence>
<evidence type="ECO:0000256" key="14">
    <source>
        <dbReference type="ARBA" id="ARBA00022842"/>
    </source>
</evidence>
<evidence type="ECO:0000313" key="23">
    <source>
        <dbReference type="RefSeq" id="XP_039145847.1"/>
    </source>
</evidence>
<keyword evidence="9" id="KW-0934">Plastid</keyword>
<keyword evidence="16" id="KW-0342">GTP-binding</keyword>
<comment type="subcellular location">
    <subcellularLocation>
        <location evidence="2">Plastid</location>
        <location evidence="2">Chloroplast</location>
    </subcellularLocation>
</comment>
<comment type="catalytic activity">
    <reaction evidence="20">
        <text>GTP + 4 H2O = 2,5-diamino-6-hydroxy-4-(5-phosphoribosylamino)-pyrimidine + formate + 2 phosphate + 3 H(+)</text>
        <dbReference type="Rhea" id="RHEA:23704"/>
        <dbReference type="ChEBI" id="CHEBI:15377"/>
        <dbReference type="ChEBI" id="CHEBI:15378"/>
        <dbReference type="ChEBI" id="CHEBI:15740"/>
        <dbReference type="ChEBI" id="CHEBI:37565"/>
        <dbReference type="ChEBI" id="CHEBI:43474"/>
        <dbReference type="ChEBI" id="CHEBI:58614"/>
        <dbReference type="EC" id="3.5.4.25"/>
    </reaction>
</comment>